<sequence length="65" mass="7078">MLVSYPQVLITEVDHCSPSIEVECGQHIGSPVVISLKSLKPLLIKMSSPNSAGKQIDLFRSMTHS</sequence>
<dbReference type="AlphaFoldDB" id="A0AAD8EGX7"/>
<keyword evidence="2" id="KW-1185">Reference proteome</keyword>
<name>A0AAD8EGX7_DIPPU</name>
<protein>
    <submittedName>
        <fullName evidence="1">Uncharacterized protein</fullName>
    </submittedName>
</protein>
<comment type="caution">
    <text evidence="1">The sequence shown here is derived from an EMBL/GenBank/DDBJ whole genome shotgun (WGS) entry which is preliminary data.</text>
</comment>
<dbReference type="EMBL" id="JASPKZ010004587">
    <property type="protein sequence ID" value="KAJ9589918.1"/>
    <property type="molecule type" value="Genomic_DNA"/>
</dbReference>
<gene>
    <name evidence="1" type="ORF">L9F63_016979</name>
</gene>
<evidence type="ECO:0000313" key="2">
    <source>
        <dbReference type="Proteomes" id="UP001233999"/>
    </source>
</evidence>
<reference evidence="1" key="1">
    <citation type="journal article" date="2023" name="IScience">
        <title>Live-bearing cockroach genome reveals convergent evolutionary mechanisms linked to viviparity in insects and beyond.</title>
        <authorList>
            <person name="Fouks B."/>
            <person name="Harrison M.C."/>
            <person name="Mikhailova A.A."/>
            <person name="Marchal E."/>
            <person name="English S."/>
            <person name="Carruthers M."/>
            <person name="Jennings E.C."/>
            <person name="Chiamaka E.L."/>
            <person name="Frigard R.A."/>
            <person name="Pippel M."/>
            <person name="Attardo G.M."/>
            <person name="Benoit J.B."/>
            <person name="Bornberg-Bauer E."/>
            <person name="Tobe S.S."/>
        </authorList>
    </citation>
    <scope>NUCLEOTIDE SEQUENCE</scope>
    <source>
        <strain evidence="1">Stay&amp;Tobe</strain>
    </source>
</reference>
<feature type="non-terminal residue" evidence="1">
    <location>
        <position position="1"/>
    </location>
</feature>
<reference evidence="1" key="2">
    <citation type="submission" date="2023-05" db="EMBL/GenBank/DDBJ databases">
        <authorList>
            <person name="Fouks B."/>
        </authorList>
    </citation>
    <scope>NUCLEOTIDE SEQUENCE</scope>
    <source>
        <strain evidence="1">Stay&amp;Tobe</strain>
        <tissue evidence="1">Testes</tissue>
    </source>
</reference>
<evidence type="ECO:0000313" key="1">
    <source>
        <dbReference type="EMBL" id="KAJ9589918.1"/>
    </source>
</evidence>
<proteinExistence type="predicted"/>
<dbReference type="Proteomes" id="UP001233999">
    <property type="component" value="Unassembled WGS sequence"/>
</dbReference>
<organism evidence="1 2">
    <name type="scientific">Diploptera punctata</name>
    <name type="common">Pacific beetle cockroach</name>
    <dbReference type="NCBI Taxonomy" id="6984"/>
    <lineage>
        <taxon>Eukaryota</taxon>
        <taxon>Metazoa</taxon>
        <taxon>Ecdysozoa</taxon>
        <taxon>Arthropoda</taxon>
        <taxon>Hexapoda</taxon>
        <taxon>Insecta</taxon>
        <taxon>Pterygota</taxon>
        <taxon>Neoptera</taxon>
        <taxon>Polyneoptera</taxon>
        <taxon>Dictyoptera</taxon>
        <taxon>Blattodea</taxon>
        <taxon>Blaberoidea</taxon>
        <taxon>Blaberidae</taxon>
        <taxon>Diplopterinae</taxon>
        <taxon>Diploptera</taxon>
    </lineage>
</organism>
<accession>A0AAD8EGX7</accession>